<dbReference type="AlphaFoldDB" id="A0A0R3S1V2"/>
<sequence>MATIGYGNIVPVTSSGRIACVIFALFGVPLAIITIGDLGKFLSECTIWLYSMMKKSHASLKRYFTNLKLIAASLFFFSICLYMYVFSNHKVET</sequence>
<proteinExistence type="predicted"/>
<dbReference type="PANTHER" id="PTHR11003">
    <property type="entry name" value="POTASSIUM CHANNEL, SUBFAMILY K"/>
    <property type="match status" value="1"/>
</dbReference>
<keyword evidence="3 8" id="KW-0812">Transmembrane</keyword>
<dbReference type="Proteomes" id="UP000050640">
    <property type="component" value="Unplaced"/>
</dbReference>
<evidence type="ECO:0000256" key="4">
    <source>
        <dbReference type="ARBA" id="ARBA00022989"/>
    </source>
</evidence>
<dbReference type="PANTHER" id="PTHR11003:SF110">
    <property type="entry name" value="POTASSIUM CHANNEL DOMAIN-CONTAINING PROTEIN"/>
    <property type="match status" value="1"/>
</dbReference>
<dbReference type="GO" id="GO:0030322">
    <property type="term" value="P:stabilization of membrane potential"/>
    <property type="evidence" value="ECO:0007669"/>
    <property type="project" value="TreeGrafter"/>
</dbReference>
<evidence type="ECO:0000256" key="5">
    <source>
        <dbReference type="ARBA" id="ARBA00023065"/>
    </source>
</evidence>
<feature type="transmembrane region" description="Helical" evidence="8">
    <location>
        <begin position="63"/>
        <end position="85"/>
    </location>
</feature>
<accession>A0A0R3S1V2</accession>
<dbReference type="GO" id="GO:0015271">
    <property type="term" value="F:outward rectifier potassium channel activity"/>
    <property type="evidence" value="ECO:0007669"/>
    <property type="project" value="TreeGrafter"/>
</dbReference>
<evidence type="ECO:0000256" key="1">
    <source>
        <dbReference type="ARBA" id="ARBA00004141"/>
    </source>
</evidence>
<evidence type="ECO:0000256" key="6">
    <source>
        <dbReference type="ARBA" id="ARBA00023136"/>
    </source>
</evidence>
<dbReference type="Gene3D" id="1.10.287.70">
    <property type="match status" value="1"/>
</dbReference>
<evidence type="ECO:0000256" key="7">
    <source>
        <dbReference type="ARBA" id="ARBA00023303"/>
    </source>
</evidence>
<keyword evidence="10" id="KW-1185">Reference proteome</keyword>
<keyword evidence="2" id="KW-0813">Transport</keyword>
<protein>
    <submittedName>
        <fullName evidence="11">Ion_trans_2 domain-containing protein</fullName>
    </submittedName>
</protein>
<dbReference type="InterPro" id="IPR013099">
    <property type="entry name" value="K_chnl_dom"/>
</dbReference>
<dbReference type="InterPro" id="IPR003280">
    <property type="entry name" value="2pore_dom_K_chnl"/>
</dbReference>
<evidence type="ECO:0000313" key="10">
    <source>
        <dbReference type="Proteomes" id="UP000050640"/>
    </source>
</evidence>
<evidence type="ECO:0000259" key="9">
    <source>
        <dbReference type="Pfam" id="PF07885"/>
    </source>
</evidence>
<feature type="domain" description="Potassium channel" evidence="9">
    <location>
        <begin position="1"/>
        <end position="43"/>
    </location>
</feature>
<dbReference type="GO" id="GO:0022841">
    <property type="term" value="F:potassium ion leak channel activity"/>
    <property type="evidence" value="ECO:0007669"/>
    <property type="project" value="TreeGrafter"/>
</dbReference>
<keyword evidence="5" id="KW-0406">Ion transport</keyword>
<feature type="transmembrane region" description="Helical" evidence="8">
    <location>
        <begin position="16"/>
        <end position="42"/>
    </location>
</feature>
<keyword evidence="6 8" id="KW-0472">Membrane</keyword>
<reference evidence="11" key="1">
    <citation type="submission" date="2017-02" db="UniProtKB">
        <authorList>
            <consortium name="WormBaseParasite"/>
        </authorList>
    </citation>
    <scope>IDENTIFICATION</scope>
</reference>
<organism evidence="10 11">
    <name type="scientific">Elaeophora elaphi</name>
    <dbReference type="NCBI Taxonomy" id="1147741"/>
    <lineage>
        <taxon>Eukaryota</taxon>
        <taxon>Metazoa</taxon>
        <taxon>Ecdysozoa</taxon>
        <taxon>Nematoda</taxon>
        <taxon>Chromadorea</taxon>
        <taxon>Rhabditida</taxon>
        <taxon>Spirurina</taxon>
        <taxon>Spiruromorpha</taxon>
        <taxon>Filarioidea</taxon>
        <taxon>Onchocercidae</taxon>
        <taxon>Elaeophora</taxon>
    </lineage>
</organism>
<evidence type="ECO:0000256" key="3">
    <source>
        <dbReference type="ARBA" id="ARBA00022692"/>
    </source>
</evidence>
<comment type="subcellular location">
    <subcellularLocation>
        <location evidence="1">Membrane</location>
        <topology evidence="1">Multi-pass membrane protein</topology>
    </subcellularLocation>
</comment>
<dbReference type="SUPFAM" id="SSF81324">
    <property type="entry name" value="Voltage-gated potassium channels"/>
    <property type="match status" value="1"/>
</dbReference>
<dbReference type="Pfam" id="PF07885">
    <property type="entry name" value="Ion_trans_2"/>
    <property type="match status" value="1"/>
</dbReference>
<evidence type="ECO:0000256" key="2">
    <source>
        <dbReference type="ARBA" id="ARBA00022448"/>
    </source>
</evidence>
<dbReference type="GO" id="GO:0005886">
    <property type="term" value="C:plasma membrane"/>
    <property type="evidence" value="ECO:0007669"/>
    <property type="project" value="TreeGrafter"/>
</dbReference>
<evidence type="ECO:0000313" key="11">
    <source>
        <dbReference type="WBParaSite" id="EEL_0000866101-mRNA-1"/>
    </source>
</evidence>
<name>A0A0R3S1V2_9BILA</name>
<dbReference type="STRING" id="1147741.A0A0R3S1V2"/>
<keyword evidence="7" id="KW-0407">Ion channel</keyword>
<dbReference type="WBParaSite" id="EEL_0000866101-mRNA-1">
    <property type="protein sequence ID" value="EEL_0000866101-mRNA-1"/>
    <property type="gene ID" value="EEL_0000866101"/>
</dbReference>
<evidence type="ECO:0000256" key="8">
    <source>
        <dbReference type="SAM" id="Phobius"/>
    </source>
</evidence>
<keyword evidence="4 8" id="KW-1133">Transmembrane helix</keyword>